<evidence type="ECO:0000256" key="5">
    <source>
        <dbReference type="ARBA" id="ARBA00022833"/>
    </source>
</evidence>
<dbReference type="GO" id="GO:0046872">
    <property type="term" value="F:metal ion binding"/>
    <property type="evidence" value="ECO:0007669"/>
    <property type="project" value="UniProtKB-KW"/>
</dbReference>
<protein>
    <submittedName>
        <fullName evidence="7">M20/M25/M40 family metallo-hydrolase</fullName>
    </submittedName>
</protein>
<dbReference type="InterPro" id="IPR002933">
    <property type="entry name" value="Peptidase_M20"/>
</dbReference>
<reference evidence="7 8" key="1">
    <citation type="submission" date="2019-08" db="EMBL/GenBank/DDBJ databases">
        <authorList>
            <person name="Liang Q."/>
        </authorList>
    </citation>
    <scope>NUCLEOTIDE SEQUENCE [LARGE SCALE GENOMIC DNA]</scope>
    <source>
        <strain evidence="7 8">V1718</strain>
    </source>
</reference>
<dbReference type="InterPro" id="IPR050072">
    <property type="entry name" value="Peptidase_M20A"/>
</dbReference>
<evidence type="ECO:0000256" key="2">
    <source>
        <dbReference type="ARBA" id="ARBA00006247"/>
    </source>
</evidence>
<dbReference type="EMBL" id="CP042467">
    <property type="protein sequence ID" value="QED27353.1"/>
    <property type="molecule type" value="Genomic_DNA"/>
</dbReference>
<evidence type="ECO:0000256" key="1">
    <source>
        <dbReference type="ARBA" id="ARBA00001947"/>
    </source>
</evidence>
<dbReference type="Pfam" id="PF07687">
    <property type="entry name" value="M20_dimer"/>
    <property type="match status" value="1"/>
</dbReference>
<proteinExistence type="inferred from homology"/>
<dbReference type="OrthoDB" id="5486471at2"/>
<keyword evidence="5" id="KW-0862">Zinc</keyword>
<name>A0A5B8XTD8_9DELT</name>
<evidence type="ECO:0000313" key="8">
    <source>
        <dbReference type="Proteomes" id="UP000321595"/>
    </source>
</evidence>
<dbReference type="SUPFAM" id="SSF53187">
    <property type="entry name" value="Zn-dependent exopeptidases"/>
    <property type="match status" value="1"/>
</dbReference>
<keyword evidence="4 7" id="KW-0378">Hydrolase</keyword>
<dbReference type="GO" id="GO:0016787">
    <property type="term" value="F:hydrolase activity"/>
    <property type="evidence" value="ECO:0007669"/>
    <property type="project" value="UniProtKB-KW"/>
</dbReference>
<evidence type="ECO:0000259" key="6">
    <source>
        <dbReference type="Pfam" id="PF07687"/>
    </source>
</evidence>
<keyword evidence="3" id="KW-0479">Metal-binding</keyword>
<evidence type="ECO:0000313" key="7">
    <source>
        <dbReference type="EMBL" id="QED27353.1"/>
    </source>
</evidence>
<dbReference type="KEGG" id="bbae:FRD01_08900"/>
<dbReference type="AlphaFoldDB" id="A0A5B8XTD8"/>
<organism evidence="7 8">
    <name type="scientific">Microvenator marinus</name>
    <dbReference type="NCBI Taxonomy" id="2600177"/>
    <lineage>
        <taxon>Bacteria</taxon>
        <taxon>Deltaproteobacteria</taxon>
        <taxon>Bradymonadales</taxon>
        <taxon>Microvenatoraceae</taxon>
        <taxon>Microvenator</taxon>
    </lineage>
</organism>
<evidence type="ECO:0000256" key="3">
    <source>
        <dbReference type="ARBA" id="ARBA00022723"/>
    </source>
</evidence>
<dbReference type="SUPFAM" id="SSF55031">
    <property type="entry name" value="Bacterial exopeptidase dimerisation domain"/>
    <property type="match status" value="1"/>
</dbReference>
<comment type="cofactor">
    <cofactor evidence="1">
        <name>Zn(2+)</name>
        <dbReference type="ChEBI" id="CHEBI:29105"/>
    </cofactor>
</comment>
<dbReference type="PANTHER" id="PTHR43808:SF8">
    <property type="entry name" value="PEPTIDASE M20 DIMERISATION DOMAIN-CONTAINING PROTEIN"/>
    <property type="match status" value="1"/>
</dbReference>
<dbReference type="Gene3D" id="3.30.70.360">
    <property type="match status" value="1"/>
</dbReference>
<gene>
    <name evidence="7" type="ORF">FRD01_08900</name>
</gene>
<feature type="domain" description="Peptidase M20 dimerisation" evidence="6">
    <location>
        <begin position="155"/>
        <end position="242"/>
    </location>
</feature>
<dbReference type="Gene3D" id="3.40.630.10">
    <property type="entry name" value="Zn peptidases"/>
    <property type="match status" value="2"/>
</dbReference>
<dbReference type="InterPro" id="IPR011650">
    <property type="entry name" value="Peptidase_M20_dimer"/>
</dbReference>
<dbReference type="Proteomes" id="UP000321595">
    <property type="component" value="Chromosome"/>
</dbReference>
<evidence type="ECO:0000256" key="4">
    <source>
        <dbReference type="ARBA" id="ARBA00022801"/>
    </source>
</evidence>
<dbReference type="RefSeq" id="WP_146959038.1">
    <property type="nucleotide sequence ID" value="NZ_CP042467.1"/>
</dbReference>
<accession>A0A5B8XTD8</accession>
<dbReference type="Pfam" id="PF01546">
    <property type="entry name" value="Peptidase_M20"/>
    <property type="match status" value="1"/>
</dbReference>
<sequence length="333" mass="36391">MQYPWLDTFIHWLKIDSTSGDEAEFLEALEKYFVAEGYTAQRQPVEEGRWNLLLTTSESPKALFSTHVDTVPPFFGPKIEDGKVFARGACDTKGGIVAMAEAGRRLKDAGHLAHGYLFVVGEEVDHCGAKASVTLSVQTDQIILCEPTVNQVVKAQKGMVKLELRAAGVAGHSAFPDRGESAIEKLLVVLERIRSHEWPTNEILGPTTINVGVIEGGVAANVFAPSARAELLIRAVSPVEPLMETLRELSAGNCEISFPASNDPVFFEIPDDVSHTIVPFNTDATYLSELGPVWLVGPGDIQTAHSDHEHIVLDELERGIELYERLALRVLNA</sequence>
<dbReference type="PANTHER" id="PTHR43808">
    <property type="entry name" value="ACETYLORNITHINE DEACETYLASE"/>
    <property type="match status" value="1"/>
</dbReference>
<keyword evidence="8" id="KW-1185">Reference proteome</keyword>
<comment type="similarity">
    <text evidence="2">Belongs to the peptidase M20A family.</text>
</comment>
<dbReference type="InterPro" id="IPR036264">
    <property type="entry name" value="Bact_exopeptidase_dim_dom"/>
</dbReference>